<keyword evidence="3" id="KW-1185">Reference proteome</keyword>
<gene>
    <name evidence="2" type="ORF">G6Z78_0002473</name>
</gene>
<comment type="caution">
    <text evidence="2">The sequence shown here is derived from an EMBL/GenBank/DDBJ whole genome shotgun (WGS) entry which is preliminary data.</text>
</comment>
<dbReference type="EMBL" id="JAANIA010001339">
    <property type="protein sequence ID" value="KAG5320741.1"/>
    <property type="molecule type" value="Genomic_DNA"/>
</dbReference>
<evidence type="ECO:0000313" key="2">
    <source>
        <dbReference type="EMBL" id="KAG5320741.1"/>
    </source>
</evidence>
<evidence type="ECO:0000256" key="1">
    <source>
        <dbReference type="SAM" id="MobiDB-lite"/>
    </source>
</evidence>
<dbReference type="Proteomes" id="UP000668214">
    <property type="component" value="Unassembled WGS sequence"/>
</dbReference>
<proteinExistence type="predicted"/>
<protein>
    <submittedName>
        <fullName evidence="2">MOS1T transposase</fullName>
    </submittedName>
</protein>
<dbReference type="Gene3D" id="1.10.10.1450">
    <property type="match status" value="1"/>
</dbReference>
<dbReference type="InterPro" id="IPR036388">
    <property type="entry name" value="WH-like_DNA-bd_sf"/>
</dbReference>
<feature type="non-terminal residue" evidence="2">
    <location>
        <position position="284"/>
    </location>
</feature>
<organism evidence="2 3">
    <name type="scientific">Pseudoatta argentina</name>
    <dbReference type="NCBI Taxonomy" id="621737"/>
    <lineage>
        <taxon>Eukaryota</taxon>
        <taxon>Metazoa</taxon>
        <taxon>Ecdysozoa</taxon>
        <taxon>Arthropoda</taxon>
        <taxon>Hexapoda</taxon>
        <taxon>Insecta</taxon>
        <taxon>Pterygota</taxon>
        <taxon>Neoptera</taxon>
        <taxon>Endopterygota</taxon>
        <taxon>Hymenoptera</taxon>
        <taxon>Apocrita</taxon>
        <taxon>Aculeata</taxon>
        <taxon>Formicoidea</taxon>
        <taxon>Formicidae</taxon>
        <taxon>Myrmicinae</taxon>
        <taxon>Pseudoatta</taxon>
    </lineage>
</organism>
<reference evidence="2" key="1">
    <citation type="submission" date="2020-02" db="EMBL/GenBank/DDBJ databases">
        <title>Relaxed selection underlies rapid genomic changes in the transitions from sociality to social parasitism in ants.</title>
        <authorList>
            <person name="Bi X."/>
        </authorList>
    </citation>
    <scope>NUCLEOTIDE SEQUENCE</scope>
    <source>
        <strain evidence="2">BGI-DK2014c</strain>
        <tissue evidence="2">Whole body</tissue>
    </source>
</reference>
<feature type="region of interest" description="Disordered" evidence="1">
    <location>
        <begin position="239"/>
        <end position="284"/>
    </location>
</feature>
<feature type="non-terminal residue" evidence="2">
    <location>
        <position position="1"/>
    </location>
</feature>
<evidence type="ECO:0000313" key="3">
    <source>
        <dbReference type="Proteomes" id="UP000668214"/>
    </source>
</evidence>
<dbReference type="AlphaFoldDB" id="A0A836JNX7"/>
<dbReference type="Gene3D" id="1.10.10.10">
    <property type="entry name" value="Winged helix-like DNA-binding domain superfamily/Winged helix DNA-binding domain"/>
    <property type="match status" value="1"/>
</dbReference>
<name>A0A836JNX7_9HYME</name>
<accession>A0A836JNX7</accession>
<feature type="compositionally biased region" description="Acidic residues" evidence="1">
    <location>
        <begin position="258"/>
        <end position="272"/>
    </location>
</feature>
<sequence length="284" mass="32819">IYGEHAPSKTSCKEWFRRFNIGDFDVRDKELEPFFEGAPKKFEDAELQALLEEDSCLSLDRLVKELNVDRFTVAKRSTRKGNGAKRKKLGAIQIERERDMERRLVISEMLRQQYLNSLPHRSIGTTSFNILFGATMRLKDNVEIRELIESEWIAAFQENRSKLREDAKANIRKIQCENAKTFNKRRKEAYLYREEDLVAIKKTQVGPGSKFAPKFLGPYRISKVLRNDRYLVTRVGDHIGPQQTSTSADHMKPWVSDIDSDESSEDDDETSEDGCISRMAECGI</sequence>